<dbReference type="InterPro" id="IPR027417">
    <property type="entry name" value="P-loop_NTPase"/>
</dbReference>
<dbReference type="InterPro" id="IPR049730">
    <property type="entry name" value="SNF2/RAD54-like_C"/>
</dbReference>
<keyword evidence="2" id="KW-0863">Zinc-finger</keyword>
<dbReference type="Pfam" id="PF00271">
    <property type="entry name" value="Helicase_C"/>
    <property type="match status" value="1"/>
</dbReference>
<keyword evidence="7" id="KW-1185">Reference proteome</keyword>
<dbReference type="PROSITE" id="PS51194">
    <property type="entry name" value="HELICASE_CTER"/>
    <property type="match status" value="1"/>
</dbReference>
<accession>D9SJ81</accession>
<dbReference type="Proteomes" id="UP000001235">
    <property type="component" value="Chromosome"/>
</dbReference>
<dbReference type="GO" id="GO:0008270">
    <property type="term" value="F:zinc ion binding"/>
    <property type="evidence" value="ECO:0007669"/>
    <property type="project" value="UniProtKB-KW"/>
</dbReference>
<dbReference type="EMBL" id="CP002159">
    <property type="protein sequence ID" value="ADL56269.1"/>
    <property type="molecule type" value="Genomic_DNA"/>
</dbReference>
<evidence type="ECO:0000259" key="3">
    <source>
        <dbReference type="PROSITE" id="PS50966"/>
    </source>
</evidence>
<keyword evidence="1" id="KW-0378">Hydrolase</keyword>
<evidence type="ECO:0000256" key="2">
    <source>
        <dbReference type="PROSITE-ProRule" id="PRU00325"/>
    </source>
</evidence>
<dbReference type="SUPFAM" id="SSF52540">
    <property type="entry name" value="P-loop containing nucleoside triphosphate hydrolases"/>
    <property type="match status" value="2"/>
</dbReference>
<dbReference type="SMART" id="SM00487">
    <property type="entry name" value="DEXDc"/>
    <property type="match status" value="1"/>
</dbReference>
<dbReference type="Gene3D" id="3.40.50.10810">
    <property type="entry name" value="Tandem AAA-ATPase domain"/>
    <property type="match status" value="1"/>
</dbReference>
<feature type="domain" description="Helicase ATP-binding" evidence="4">
    <location>
        <begin position="643"/>
        <end position="803"/>
    </location>
</feature>
<dbReference type="InterPro" id="IPR001650">
    <property type="entry name" value="Helicase_C-like"/>
</dbReference>
<protein>
    <submittedName>
        <fullName evidence="6">SNF2-related protein</fullName>
    </submittedName>
</protein>
<name>D9SJ81_GALCS</name>
<evidence type="ECO:0000259" key="4">
    <source>
        <dbReference type="PROSITE" id="PS51192"/>
    </source>
</evidence>
<keyword evidence="2" id="KW-0862">Zinc</keyword>
<keyword evidence="2" id="KW-0479">Metal-binding</keyword>
<evidence type="ECO:0000259" key="5">
    <source>
        <dbReference type="PROSITE" id="PS51194"/>
    </source>
</evidence>
<dbReference type="GO" id="GO:0016787">
    <property type="term" value="F:hydrolase activity"/>
    <property type="evidence" value="ECO:0007669"/>
    <property type="project" value="UniProtKB-KW"/>
</dbReference>
<dbReference type="PROSITE" id="PS50966">
    <property type="entry name" value="ZF_SWIM"/>
    <property type="match status" value="1"/>
</dbReference>
<dbReference type="SMART" id="SM00490">
    <property type="entry name" value="HELICc"/>
    <property type="match status" value="1"/>
</dbReference>
<dbReference type="InterPro" id="IPR000330">
    <property type="entry name" value="SNF2_N"/>
</dbReference>
<dbReference type="Pfam" id="PF00176">
    <property type="entry name" value="SNF2-rel_dom"/>
    <property type="match status" value="1"/>
</dbReference>
<proteinExistence type="predicted"/>
<feature type="domain" description="Helicase C-terminal" evidence="5">
    <location>
        <begin position="928"/>
        <end position="1100"/>
    </location>
</feature>
<organism evidence="6 7">
    <name type="scientific">Gallionella capsiferriformans (strain ES-2)</name>
    <name type="common">Gallionella ferruginea capsiferriformans (strain ES-2)</name>
    <dbReference type="NCBI Taxonomy" id="395494"/>
    <lineage>
        <taxon>Bacteria</taxon>
        <taxon>Pseudomonadati</taxon>
        <taxon>Pseudomonadota</taxon>
        <taxon>Betaproteobacteria</taxon>
        <taxon>Nitrosomonadales</taxon>
        <taxon>Gallionellaceae</taxon>
        <taxon>Gallionella</taxon>
    </lineage>
</organism>
<dbReference type="GO" id="GO:0004386">
    <property type="term" value="F:helicase activity"/>
    <property type="evidence" value="ECO:0007669"/>
    <property type="project" value="UniProtKB-KW"/>
</dbReference>
<dbReference type="STRING" id="395494.Galf_2265"/>
<dbReference type="Pfam" id="PF04434">
    <property type="entry name" value="SWIM"/>
    <property type="match status" value="1"/>
</dbReference>
<evidence type="ECO:0000313" key="6">
    <source>
        <dbReference type="EMBL" id="ADL56269.1"/>
    </source>
</evidence>
<dbReference type="InterPro" id="IPR014001">
    <property type="entry name" value="Helicase_ATP-bd"/>
</dbReference>
<dbReference type="CDD" id="cd18012">
    <property type="entry name" value="DEXQc_arch_SWI2_SNF2"/>
    <property type="match status" value="1"/>
</dbReference>
<reference evidence="6 7" key="1">
    <citation type="submission" date="2010-08" db="EMBL/GenBank/DDBJ databases">
        <title>Complete sequence of Gallionella capsiferriformans ES-2.</title>
        <authorList>
            <consortium name="US DOE Joint Genome Institute"/>
            <person name="Lucas S."/>
            <person name="Copeland A."/>
            <person name="Lapidus A."/>
            <person name="Cheng J.-F."/>
            <person name="Bruce D."/>
            <person name="Goodwin L."/>
            <person name="Pitluck S."/>
            <person name="Chertkov O."/>
            <person name="Davenport K.W."/>
            <person name="Detter J.C."/>
            <person name="Han C."/>
            <person name="Tapia R."/>
            <person name="Land M."/>
            <person name="Hauser L."/>
            <person name="Chang Y.-J."/>
            <person name="Jeffries C."/>
            <person name="Kyrpides N."/>
            <person name="Ivanova N."/>
            <person name="Mikhailova N."/>
            <person name="Shelobolina E.S."/>
            <person name="Picardal F."/>
            <person name="Roden E."/>
            <person name="Emerson D."/>
            <person name="Woyke T."/>
        </authorList>
    </citation>
    <scope>NUCLEOTIDE SEQUENCE [LARGE SCALE GENOMIC DNA]</scope>
    <source>
        <strain evidence="6 7">ES-2</strain>
    </source>
</reference>
<dbReference type="eggNOG" id="COG4715">
    <property type="taxonomic scope" value="Bacteria"/>
</dbReference>
<dbReference type="CDD" id="cd18793">
    <property type="entry name" value="SF2_C_SNF"/>
    <property type="match status" value="1"/>
</dbReference>
<gene>
    <name evidence="6" type="ordered locus">Galf_2265</name>
</gene>
<dbReference type="RefSeq" id="WP_013294192.1">
    <property type="nucleotide sequence ID" value="NC_014394.1"/>
</dbReference>
<dbReference type="OrthoDB" id="9760715at2"/>
<dbReference type="InterPro" id="IPR007527">
    <property type="entry name" value="Znf_SWIM"/>
</dbReference>
<dbReference type="KEGG" id="gca:Galf_2265"/>
<dbReference type="PANTHER" id="PTHR10799">
    <property type="entry name" value="SNF2/RAD54 HELICASE FAMILY"/>
    <property type="match status" value="1"/>
</dbReference>
<dbReference type="GO" id="GO:0005524">
    <property type="term" value="F:ATP binding"/>
    <property type="evidence" value="ECO:0007669"/>
    <property type="project" value="InterPro"/>
</dbReference>
<evidence type="ECO:0000313" key="7">
    <source>
        <dbReference type="Proteomes" id="UP000001235"/>
    </source>
</evidence>
<dbReference type="eggNOG" id="COG0553">
    <property type="taxonomic scope" value="Bacteria"/>
</dbReference>
<dbReference type="Gene3D" id="3.40.50.300">
    <property type="entry name" value="P-loop containing nucleotide triphosphate hydrolases"/>
    <property type="match status" value="1"/>
</dbReference>
<feature type="domain" description="SWIM-type" evidence="3">
    <location>
        <begin position="53"/>
        <end position="92"/>
    </location>
</feature>
<dbReference type="HOGENOM" id="CLU_000315_21_0_4"/>
<sequence>MSLAKTYTLADVTRWYSMPELHKAKAYLNSITQLTVQPDRITAQVKGTAKLPYSVDIQFADDTSGLPGVKPACSCPVGYKCKHTAAVLLSALALPRAPVVNPALLDWVEAFRKAQAVPAKRKPKPVQRTERLCYVLQKTMYSDGYFIGTYKAKMSADGAIPAQLEEWNNIERALIKPPLFVADEDLAVLRMLLRQREKFDGNILLGKQGNEILLSVIESGRLFCMERVAGNRYVLSAPIRIKQGAVREAKLDWGADESGRMVPRIIRSGATVVVLPLPDATWYLDTGAGEIGLLKLSQTPAQIAQLLSMPPLREIDVPVVSDMLREMVPDLPAPTTARLRALDTTPVPMLFLDTSLPAYMGRFRGYGFGTQVRDWACVEFRYGEAVLRPDHPGEFVSLANGETVRVKRDQKLEQRFIQSLGRYGLEEMSRFGMAGAIPDQTMYGLESEKAWPQFMKIALIDMKAAGWDIVIPQGFRHHVLEVEAWVGEFDEQEDGWFSLNMGIVVNGQRLALAPMLHELFKVDPRWLDAILLDRMKDSEPIQLQLPEGGRVNVPAERIKPLARTLIELFDGKAPGDELRLSRYDVARIDALAGMERWQFKGVDAVASLAEKLKNTNGIEAVEPPAGFALQLRHYQLEGLAWLQFLRQQGLAGILADDMGLGKTAQTLAHLLLEKQSGRMDRPSLVVLPTSLIFNWKREAERFAPELKMLSLHGKERAEHFPLIAEHDVILTTYPLLWRDEAALLEHNYHLLILDEAQTVKNVSSQAAQVVRRLNARHRLCLTGTPLENHLGELWAQFDFLLPGLLGDAKSFTKTWRTPIEKHGNRMRRDLLAQRVRPFIMRRRKEDVATELPPKTLIVRTVELSGTQRDLYETVRIAMDQRVREEIAEKGFARSHIIILDALLKLRQVCCDPRLLKLTSAKKVKEHAKLDLLMEMLPELVSEGRRILVFSQFTSMLELIEGELTKEKLTYVKLTGDTQNREEVVRQFQDGEVPIFLISLKAGGVGLNLTSADTVIHYDPWWNPAVENQATDRAHRLGQTKNVFVYKLVVAGSIEEKILALQEKKAELAAGILSEDSAGLTKFGEADIAALLAPLPKDEEE</sequence>
<evidence type="ECO:0000256" key="1">
    <source>
        <dbReference type="ARBA" id="ARBA00022801"/>
    </source>
</evidence>
<dbReference type="AlphaFoldDB" id="D9SJ81"/>
<dbReference type="PROSITE" id="PS51192">
    <property type="entry name" value="HELICASE_ATP_BIND_1"/>
    <property type="match status" value="1"/>
</dbReference>
<dbReference type="InterPro" id="IPR038718">
    <property type="entry name" value="SNF2-like_sf"/>
</dbReference>